<dbReference type="InterPro" id="IPR002123">
    <property type="entry name" value="Plipid/glycerol_acylTrfase"/>
</dbReference>
<dbReference type="Pfam" id="PF00501">
    <property type="entry name" value="AMP-binding"/>
    <property type="match status" value="1"/>
</dbReference>
<dbReference type="SMART" id="SM00823">
    <property type="entry name" value="PKS_PP"/>
    <property type="match status" value="1"/>
</dbReference>
<sequence length="876" mass="93842">MLGPVRWVVWVLARAVLALRYRLAVTGLDAARGPGPFFVMPNHPGFCEPPNVFAHLWARLNFRPMLLETHFQNPALAPFAWLLRAIRVPDTAQIGAETRDRAAAAVQTAIDALKAGDNVIVWPSGHLTHDGRTDLGGARGAADILAAVPNVTVLLVRTRGLWGSRLSWARGKPHLVAELLRGVGLLLANLLLFTPRRRGTITVEAFPPGTRPEPTREAVNRWLEDWFNADTGGKPETPTYVPYHFAVGPRTFEFPPPKTAAGLDLSKVKPATKEAVAHIVEEHLKRPLDPGENAADTTFARLGVDSLDGMEITLKVEHQFGFTGDAVPTTLGQLWALAEGLLDRAPPKPPPAAWFNPATSADPVAVEGATIPEAVLTRAFKQRRDVILADDLAGGVTYERLVVGAWAMSRRFAELPSASVGLLLPASVAGDTALLAIMLAGKLPAVLNWTTGPANLGHAAQVMGLTHVVTSKAFIDRTQVQVPGTEFIFLEHLRAKMGKVELLSRLLRVRYFGGAVKHRLLANAAADPHKPAVVLFTSGSEKAPKAVPLTHDNILSVQRGIAAVADFTRADSILGFLPLFHSFGLSITGLMPLVLGLRVVHHPDPTDSAALVRKCAGYQATIVFGTPTFLGFLAERAKPGDFDALRLVVAGAEKAPPSLFAAYARVAPRAEVLEGYGITECAPVVSVNVPGRVKPGTVGDPIPGVRVCVTDLETDAVLPQGQLGMLLVGGPTIFPGYLGEGAADPFRVIAGERWYVTGDLAALDPTGAIVFHGRLKRFLKAGGEMISLPALEEPFTRRYPPTDAGPRVAVEGTDGDGGRQVVLFTTEPLTVREANAILSEEGFRGVMRLDEVRRVESLPVLGTGKTDYKLLRAQLG</sequence>
<dbReference type="CDD" id="cd07989">
    <property type="entry name" value="LPLAT_AGPAT-like"/>
    <property type="match status" value="1"/>
</dbReference>
<dbReference type="SMART" id="SM00563">
    <property type="entry name" value="PlsC"/>
    <property type="match status" value="1"/>
</dbReference>
<dbReference type="Pfam" id="PF01553">
    <property type="entry name" value="Acyltransferase"/>
    <property type="match status" value="1"/>
</dbReference>
<reference evidence="4 5" key="1">
    <citation type="submission" date="2019-02" db="EMBL/GenBank/DDBJ databases">
        <title>Deep-cultivation of Planctomycetes and their phenomic and genomic characterization uncovers novel biology.</title>
        <authorList>
            <person name="Wiegand S."/>
            <person name="Jogler M."/>
            <person name="Boedeker C."/>
            <person name="Pinto D."/>
            <person name="Vollmers J."/>
            <person name="Rivas-Marin E."/>
            <person name="Kohn T."/>
            <person name="Peeters S.H."/>
            <person name="Heuer A."/>
            <person name="Rast P."/>
            <person name="Oberbeckmann S."/>
            <person name="Bunk B."/>
            <person name="Jeske O."/>
            <person name="Meyerdierks A."/>
            <person name="Storesund J.E."/>
            <person name="Kallscheuer N."/>
            <person name="Luecker S."/>
            <person name="Lage O.M."/>
            <person name="Pohl T."/>
            <person name="Merkel B.J."/>
            <person name="Hornburger P."/>
            <person name="Mueller R.-W."/>
            <person name="Bruemmer F."/>
            <person name="Labrenz M."/>
            <person name="Spormann A.M."/>
            <person name="Op den Camp H."/>
            <person name="Overmann J."/>
            <person name="Amann R."/>
            <person name="Jetten M.S.M."/>
            <person name="Mascher T."/>
            <person name="Medema M.H."/>
            <person name="Devos D.P."/>
            <person name="Kaster A.-K."/>
            <person name="Ovreas L."/>
            <person name="Rohde M."/>
            <person name="Galperin M.Y."/>
            <person name="Jogler C."/>
        </authorList>
    </citation>
    <scope>NUCLEOTIDE SEQUENCE [LARGE SCALE GENOMIC DNA]</scope>
    <source>
        <strain evidence="4 5">ETA_A1</strain>
    </source>
</reference>
<dbReference type="SUPFAM" id="SSF47336">
    <property type="entry name" value="ACP-like"/>
    <property type="match status" value="1"/>
</dbReference>
<evidence type="ECO:0000259" key="3">
    <source>
        <dbReference type="PROSITE" id="PS50075"/>
    </source>
</evidence>
<keyword evidence="1" id="KW-0596">Phosphopantetheine</keyword>
<dbReference type="PROSITE" id="PS50075">
    <property type="entry name" value="CARRIER"/>
    <property type="match status" value="1"/>
</dbReference>
<dbReference type="SUPFAM" id="SSF56801">
    <property type="entry name" value="Acetyl-CoA synthetase-like"/>
    <property type="match status" value="1"/>
</dbReference>
<dbReference type="PANTHER" id="PTHR43767:SF1">
    <property type="entry name" value="NONRIBOSOMAL PEPTIDE SYNTHASE PES1 (EUROFUNG)-RELATED"/>
    <property type="match status" value="1"/>
</dbReference>
<proteinExistence type="predicted"/>
<dbReference type="Gene3D" id="3.40.50.12780">
    <property type="entry name" value="N-terminal domain of ligase-like"/>
    <property type="match status" value="1"/>
</dbReference>
<evidence type="ECO:0000256" key="1">
    <source>
        <dbReference type="ARBA" id="ARBA00022450"/>
    </source>
</evidence>
<dbReference type="InterPro" id="IPR009081">
    <property type="entry name" value="PP-bd_ACP"/>
</dbReference>
<dbReference type="InterPro" id="IPR050237">
    <property type="entry name" value="ATP-dep_AMP-bd_enzyme"/>
</dbReference>
<dbReference type="Gene3D" id="1.10.1200.10">
    <property type="entry name" value="ACP-like"/>
    <property type="match status" value="1"/>
</dbReference>
<name>A0A517Y126_9BACT</name>
<evidence type="ECO:0000256" key="2">
    <source>
        <dbReference type="ARBA" id="ARBA00022553"/>
    </source>
</evidence>
<dbReference type="RefSeq" id="WP_145243703.1">
    <property type="nucleotide sequence ID" value="NZ_CP036273.1"/>
</dbReference>
<evidence type="ECO:0000313" key="5">
    <source>
        <dbReference type="Proteomes" id="UP000319576"/>
    </source>
</evidence>
<accession>A0A517Y126</accession>
<evidence type="ECO:0000313" key="4">
    <source>
        <dbReference type="EMBL" id="QDU23461.1"/>
    </source>
</evidence>
<dbReference type="InterPro" id="IPR036736">
    <property type="entry name" value="ACP-like_sf"/>
</dbReference>
<dbReference type="EMBL" id="CP036273">
    <property type="protein sequence ID" value="QDU23461.1"/>
    <property type="molecule type" value="Genomic_DNA"/>
</dbReference>
<protein>
    <submittedName>
        <fullName evidence="4">Bifunctional protein Aas</fullName>
    </submittedName>
</protein>
<dbReference type="InterPro" id="IPR020806">
    <property type="entry name" value="PKS_PP-bd"/>
</dbReference>
<dbReference type="InterPro" id="IPR042099">
    <property type="entry name" value="ANL_N_sf"/>
</dbReference>
<dbReference type="PANTHER" id="PTHR43767">
    <property type="entry name" value="LONG-CHAIN-FATTY-ACID--COA LIGASE"/>
    <property type="match status" value="1"/>
</dbReference>
<dbReference type="OrthoDB" id="9757771at2"/>
<keyword evidence="2" id="KW-0597">Phosphoprotein</keyword>
<feature type="domain" description="Carrier" evidence="3">
    <location>
        <begin position="270"/>
        <end position="349"/>
    </location>
</feature>
<dbReference type="SUPFAM" id="SSF69593">
    <property type="entry name" value="Glycerol-3-phosphate (1)-acyltransferase"/>
    <property type="match status" value="1"/>
</dbReference>
<gene>
    <name evidence="4" type="primary">aas_2</name>
    <name evidence="4" type="ORF">ETAA1_54610</name>
</gene>
<dbReference type="GO" id="GO:0031177">
    <property type="term" value="F:phosphopantetheine binding"/>
    <property type="evidence" value="ECO:0007669"/>
    <property type="project" value="InterPro"/>
</dbReference>
<dbReference type="Pfam" id="PF00550">
    <property type="entry name" value="PP-binding"/>
    <property type="match status" value="1"/>
</dbReference>
<organism evidence="4 5">
    <name type="scientific">Urbifossiella limnaea</name>
    <dbReference type="NCBI Taxonomy" id="2528023"/>
    <lineage>
        <taxon>Bacteria</taxon>
        <taxon>Pseudomonadati</taxon>
        <taxon>Planctomycetota</taxon>
        <taxon>Planctomycetia</taxon>
        <taxon>Gemmatales</taxon>
        <taxon>Gemmataceae</taxon>
        <taxon>Urbifossiella</taxon>
    </lineage>
</organism>
<dbReference type="Proteomes" id="UP000319576">
    <property type="component" value="Chromosome"/>
</dbReference>
<dbReference type="KEGG" id="uli:ETAA1_54610"/>
<dbReference type="InterPro" id="IPR000873">
    <property type="entry name" value="AMP-dep_synth/lig_dom"/>
</dbReference>
<keyword evidence="5" id="KW-1185">Reference proteome</keyword>
<dbReference type="GO" id="GO:0016746">
    <property type="term" value="F:acyltransferase activity"/>
    <property type="evidence" value="ECO:0007669"/>
    <property type="project" value="InterPro"/>
</dbReference>
<dbReference type="AlphaFoldDB" id="A0A517Y126"/>